<dbReference type="InterPro" id="IPR011083">
    <property type="entry name" value="Phage_tail_collar_dom"/>
</dbReference>
<evidence type="ECO:0000256" key="1">
    <source>
        <dbReference type="SAM" id="MobiDB-lite"/>
    </source>
</evidence>
<feature type="domain" description="Phage tail collar" evidence="3">
    <location>
        <begin position="28"/>
        <end position="84"/>
    </location>
</feature>
<dbReference type="Gene3D" id="3.90.1340.10">
    <property type="entry name" value="Phage tail collar domain"/>
    <property type="match status" value="1"/>
</dbReference>
<dbReference type="InterPro" id="IPR037053">
    <property type="entry name" value="Phage_tail_collar_dom_sf"/>
</dbReference>
<proteinExistence type="predicted"/>
<evidence type="ECO:0000259" key="3">
    <source>
        <dbReference type="Pfam" id="PF07484"/>
    </source>
</evidence>
<organism evidence="4 5">
    <name type="scientific">Qipengyuania mesophila</name>
    <dbReference type="NCBI Taxonomy" id="2867246"/>
    <lineage>
        <taxon>Bacteria</taxon>
        <taxon>Pseudomonadati</taxon>
        <taxon>Pseudomonadota</taxon>
        <taxon>Alphaproteobacteria</taxon>
        <taxon>Sphingomonadales</taxon>
        <taxon>Erythrobacteraceae</taxon>
        <taxon>Qipengyuania</taxon>
    </lineage>
</organism>
<feature type="region of interest" description="Disordered" evidence="1">
    <location>
        <begin position="80"/>
        <end position="102"/>
    </location>
</feature>
<name>A0ABS7JRS4_9SPHN</name>
<sequence>MKRFLIGTSCLAMMTMAAPAGAQDKYLGEVFMVGFTFCPRNTASAEGQLLSIASNTALFSLLGTTYGGDGRTTFALPDLRGRSPVGQGSGPGLTPVVQGERSGTETVTLTINQMPSHNHDARVRASSQAPNTNNPAGNTFATFASGTNQYTTGNDNVTMGDNEVQIRPNGGSQPFSIRDPYIGMRYCVVTQGIFPPRN</sequence>
<keyword evidence="5" id="KW-1185">Reference proteome</keyword>
<evidence type="ECO:0000313" key="4">
    <source>
        <dbReference type="EMBL" id="MBX7500344.1"/>
    </source>
</evidence>
<reference evidence="4 5" key="1">
    <citation type="submission" date="2021-08" db="EMBL/GenBank/DDBJ databases">
        <title>Comparative Genomics Analysis of the Genus Qipengyuania Reveals Extensive Genetic Diversity and Metabolic Versatility, Including the Description of Fifteen Novel Species.</title>
        <authorList>
            <person name="Liu Y."/>
        </authorList>
    </citation>
    <scope>NUCLEOTIDE SEQUENCE [LARGE SCALE GENOMIC DNA]</scope>
    <source>
        <strain evidence="4 5">YG27</strain>
    </source>
</reference>
<feature type="signal peptide" evidence="2">
    <location>
        <begin position="1"/>
        <end position="22"/>
    </location>
</feature>
<dbReference type="RefSeq" id="WP_221600520.1">
    <property type="nucleotide sequence ID" value="NZ_JAIGNU010000001.1"/>
</dbReference>
<dbReference type="Pfam" id="PF07484">
    <property type="entry name" value="Collar"/>
    <property type="match status" value="1"/>
</dbReference>
<protein>
    <submittedName>
        <fullName evidence="4">Tail fiber protein</fullName>
    </submittedName>
</protein>
<feature type="chain" id="PRO_5047448970" evidence="2">
    <location>
        <begin position="23"/>
        <end position="198"/>
    </location>
</feature>
<keyword evidence="2" id="KW-0732">Signal</keyword>
<dbReference type="SUPFAM" id="SSF88874">
    <property type="entry name" value="Receptor-binding domain of short tail fibre protein gp12"/>
    <property type="match status" value="1"/>
</dbReference>
<evidence type="ECO:0000256" key="2">
    <source>
        <dbReference type="SAM" id="SignalP"/>
    </source>
</evidence>
<gene>
    <name evidence="4" type="ORF">K3181_02650</name>
</gene>
<dbReference type="EMBL" id="JAIGNU010000001">
    <property type="protein sequence ID" value="MBX7500344.1"/>
    <property type="molecule type" value="Genomic_DNA"/>
</dbReference>
<dbReference type="Proteomes" id="UP000782554">
    <property type="component" value="Unassembled WGS sequence"/>
</dbReference>
<comment type="caution">
    <text evidence="4">The sequence shown here is derived from an EMBL/GenBank/DDBJ whole genome shotgun (WGS) entry which is preliminary data.</text>
</comment>
<evidence type="ECO:0000313" key="5">
    <source>
        <dbReference type="Proteomes" id="UP000782554"/>
    </source>
</evidence>
<accession>A0ABS7JRS4</accession>